<dbReference type="EMBL" id="ASPP01004624">
    <property type="protein sequence ID" value="ETO31900.1"/>
    <property type="molecule type" value="Genomic_DNA"/>
</dbReference>
<feature type="compositionally biased region" description="Basic and acidic residues" evidence="1">
    <location>
        <begin position="57"/>
        <end position="71"/>
    </location>
</feature>
<evidence type="ECO:0000256" key="1">
    <source>
        <dbReference type="SAM" id="MobiDB-lite"/>
    </source>
</evidence>
<gene>
    <name evidence="2" type="ORF">RFI_05217</name>
</gene>
<organism evidence="2 3">
    <name type="scientific">Reticulomyxa filosa</name>
    <dbReference type="NCBI Taxonomy" id="46433"/>
    <lineage>
        <taxon>Eukaryota</taxon>
        <taxon>Sar</taxon>
        <taxon>Rhizaria</taxon>
        <taxon>Retaria</taxon>
        <taxon>Foraminifera</taxon>
        <taxon>Monothalamids</taxon>
        <taxon>Reticulomyxidae</taxon>
        <taxon>Reticulomyxa</taxon>
    </lineage>
</organism>
<proteinExistence type="predicted"/>
<comment type="caution">
    <text evidence="2">The sequence shown here is derived from an EMBL/GenBank/DDBJ whole genome shotgun (WGS) entry which is preliminary data.</text>
</comment>
<evidence type="ECO:0000313" key="3">
    <source>
        <dbReference type="Proteomes" id="UP000023152"/>
    </source>
</evidence>
<evidence type="ECO:0000313" key="2">
    <source>
        <dbReference type="EMBL" id="ETO31900.1"/>
    </source>
</evidence>
<reference evidence="2 3" key="1">
    <citation type="journal article" date="2013" name="Curr. Biol.">
        <title>The Genome of the Foraminiferan Reticulomyxa filosa.</title>
        <authorList>
            <person name="Glockner G."/>
            <person name="Hulsmann N."/>
            <person name="Schleicher M."/>
            <person name="Noegel A.A."/>
            <person name="Eichinger L."/>
            <person name="Gallinger C."/>
            <person name="Pawlowski J."/>
            <person name="Sierra R."/>
            <person name="Euteneuer U."/>
            <person name="Pillet L."/>
            <person name="Moustafa A."/>
            <person name="Platzer M."/>
            <person name="Groth M."/>
            <person name="Szafranski K."/>
            <person name="Schliwa M."/>
        </authorList>
    </citation>
    <scope>NUCLEOTIDE SEQUENCE [LARGE SCALE GENOMIC DNA]</scope>
</reference>
<dbReference type="AlphaFoldDB" id="X6P019"/>
<feature type="region of interest" description="Disordered" evidence="1">
    <location>
        <begin position="54"/>
        <end position="74"/>
    </location>
</feature>
<keyword evidence="3" id="KW-1185">Reference proteome</keyword>
<dbReference type="Proteomes" id="UP000023152">
    <property type="component" value="Unassembled WGS sequence"/>
</dbReference>
<accession>X6P019</accession>
<name>X6P019_RETFI</name>
<sequence length="256" mass="30022">KKYFFLKKNFQKSEMGGMLFKFFYVDFFNASFWATKNTSAVAFANIKQKRNSVRSKSWNDKRSKDRTERRTITQPLSQPSKNSIVIFCQARGSCCQAQDWTIGKILTERRYLSPRRKLYEHEKLSYVALDNDELKKADTSSELENKTTNYLVAKLSLLVLKDSDAQKLETSITKGSHKKRGYVLKKREIANEFIINFFFKIIELFQIIKIFPNWNGMTTGNNIKSTIIDTKSILFKHDIMTINRCEHLQICFNEDK</sequence>
<protein>
    <submittedName>
        <fullName evidence="2">Uncharacterized protein</fullName>
    </submittedName>
</protein>
<feature type="non-terminal residue" evidence="2">
    <location>
        <position position="1"/>
    </location>
</feature>